<sequence>MSEQNLQWDHPTPFISDIEVTAEHIDHYGHVNNCEYIRWLEVVAWAHSDALGLTLERYRELDRGMVVHRHEVDYLAPAYLGERLQIATWIERCDGKLTLERRFQLQRVTDGVTLMRAHTRFICVQLSTGKAKRMPAEYASGYGAVALESVF</sequence>
<reference evidence="2 3" key="2">
    <citation type="submission" date="2018-12" db="EMBL/GenBank/DDBJ databases">
        <title>Simiduia agarivorans gen. nov., sp. nov., a marine, agarolytic bacterium isolated from shallow coastal water from Keelung, Taiwan.</title>
        <authorList>
            <person name="Shieh W.Y."/>
        </authorList>
    </citation>
    <scope>NUCLEOTIDE SEQUENCE [LARGE SCALE GENOMIC DNA]</scope>
    <source>
        <strain evidence="2 3">GTF-13</strain>
    </source>
</reference>
<keyword evidence="1" id="KW-0378">Hydrolase</keyword>
<dbReference type="InterPro" id="IPR050563">
    <property type="entry name" value="4-hydroxybenzoyl-CoA_TE"/>
</dbReference>
<dbReference type="EMBL" id="QWEZ01000001">
    <property type="protein sequence ID" value="RRJ84961.1"/>
    <property type="molecule type" value="Genomic_DNA"/>
</dbReference>
<dbReference type="PANTHER" id="PTHR31793">
    <property type="entry name" value="4-HYDROXYBENZOYL-COA THIOESTERASE FAMILY MEMBER"/>
    <property type="match status" value="1"/>
</dbReference>
<dbReference type="Pfam" id="PF13279">
    <property type="entry name" value="4HBT_2"/>
    <property type="match status" value="1"/>
</dbReference>
<keyword evidence="3" id="KW-1185">Reference proteome</keyword>
<dbReference type="Gene3D" id="3.10.129.10">
    <property type="entry name" value="Hotdog Thioesterase"/>
    <property type="match status" value="1"/>
</dbReference>
<dbReference type="PANTHER" id="PTHR31793:SF37">
    <property type="entry name" value="ACYL-COA THIOESTER HYDROLASE YBGC"/>
    <property type="match status" value="1"/>
</dbReference>
<organism evidence="2 3">
    <name type="scientific">Aestuariirhabdus litorea</name>
    <dbReference type="NCBI Taxonomy" id="2528527"/>
    <lineage>
        <taxon>Bacteria</taxon>
        <taxon>Pseudomonadati</taxon>
        <taxon>Pseudomonadota</taxon>
        <taxon>Gammaproteobacteria</taxon>
        <taxon>Oceanospirillales</taxon>
        <taxon>Aestuariirhabdaceae</taxon>
        <taxon>Aestuariirhabdus</taxon>
    </lineage>
</organism>
<dbReference type="SUPFAM" id="SSF54637">
    <property type="entry name" value="Thioesterase/thiol ester dehydrase-isomerase"/>
    <property type="match status" value="1"/>
</dbReference>
<comment type="caution">
    <text evidence="2">The sequence shown here is derived from an EMBL/GenBank/DDBJ whole genome shotgun (WGS) entry which is preliminary data.</text>
</comment>
<dbReference type="GO" id="GO:0047617">
    <property type="term" value="F:fatty acyl-CoA hydrolase activity"/>
    <property type="evidence" value="ECO:0007669"/>
    <property type="project" value="TreeGrafter"/>
</dbReference>
<protein>
    <submittedName>
        <fullName evidence="2">Acyl-CoA thioesterase</fullName>
    </submittedName>
</protein>
<dbReference type="RefSeq" id="WP_125015390.1">
    <property type="nucleotide sequence ID" value="NZ_QWEZ01000001.1"/>
</dbReference>
<dbReference type="CDD" id="cd00586">
    <property type="entry name" value="4HBT"/>
    <property type="match status" value="1"/>
</dbReference>
<evidence type="ECO:0000313" key="3">
    <source>
        <dbReference type="Proteomes" id="UP000280792"/>
    </source>
</evidence>
<reference evidence="2 3" key="1">
    <citation type="submission" date="2018-08" db="EMBL/GenBank/DDBJ databases">
        <authorList>
            <person name="Khan S.A."/>
        </authorList>
    </citation>
    <scope>NUCLEOTIDE SEQUENCE [LARGE SCALE GENOMIC DNA]</scope>
    <source>
        <strain evidence="2 3">GTF-13</strain>
    </source>
</reference>
<gene>
    <name evidence="2" type="ORF">D0544_07730</name>
</gene>
<proteinExistence type="predicted"/>
<name>A0A3P3VQA2_9GAMM</name>
<evidence type="ECO:0000256" key="1">
    <source>
        <dbReference type="ARBA" id="ARBA00022801"/>
    </source>
</evidence>
<accession>A0A3P3VQA2</accession>
<dbReference type="AlphaFoldDB" id="A0A3P3VQA2"/>
<dbReference type="InterPro" id="IPR029069">
    <property type="entry name" value="HotDog_dom_sf"/>
</dbReference>
<evidence type="ECO:0000313" key="2">
    <source>
        <dbReference type="EMBL" id="RRJ84961.1"/>
    </source>
</evidence>
<dbReference type="Proteomes" id="UP000280792">
    <property type="component" value="Unassembled WGS sequence"/>
</dbReference>